<feature type="region of interest" description="Disordered" evidence="2">
    <location>
        <begin position="265"/>
        <end position="298"/>
    </location>
</feature>
<reference evidence="3 4" key="1">
    <citation type="submission" date="2013-07" db="EMBL/GenBank/DDBJ databases">
        <authorList>
            <person name="Stoco P.H."/>
            <person name="Wagner G."/>
            <person name="Gerber A."/>
            <person name="Zaha A."/>
            <person name="Thompson C."/>
            <person name="Bartholomeu D.C."/>
            <person name="Luckemeyer D.D."/>
            <person name="Bahia D."/>
            <person name="Loreto E."/>
            <person name="Prestes E.B."/>
            <person name="Lima F.M."/>
            <person name="Rodrigues-Luiz G."/>
            <person name="Vallejo G.A."/>
            <person name="Filho J.F."/>
            <person name="Monteiro K.M."/>
            <person name="Tyler K.M."/>
            <person name="de Almeida L.G."/>
            <person name="Ortiz M.F."/>
            <person name="Siervo M.A."/>
            <person name="de Moraes M.H."/>
            <person name="Cunha O.L."/>
            <person name="Mendonca-Neto R."/>
            <person name="Silva R."/>
            <person name="Teixeira S.M."/>
            <person name="Murta S.M."/>
            <person name="Sincero T.C."/>
            <person name="Mendes T.A."/>
            <person name="Urmenyi T.P."/>
            <person name="Silva V.G."/>
            <person name="da Rocha W.D."/>
            <person name="Andersson B."/>
            <person name="Romanha A.J."/>
            <person name="Steindel M."/>
            <person name="de Vasconcelos A.T."/>
            <person name="Grisard E.C."/>
        </authorList>
    </citation>
    <scope>NUCLEOTIDE SEQUENCE [LARGE SCALE GENOMIC DNA]</scope>
    <source>
        <strain evidence="3 4">SC58</strain>
    </source>
</reference>
<gene>
    <name evidence="3" type="ORF">TRSC58_05819</name>
</gene>
<sequence>MPWLTRVLALPRAATVGGKRFFSTGSVALAPKRAVAGRRGKDAVATHRKTLSLRTQPAPAAPGTAHSRTFASLGGRGNERGVDKSGRRSLTGANSAKKNGGEVVDVEDEERRLAEGDTRLAMRLLMQHHFLYQHNVRRPEEQRLEEEREMLREKHRARMERIEEKTRNAMELGQDVSVDGILPLYGRGTSAATATTSKPAAAVTTSKSAASWMRLNPVEAEAGDRDVDDDNCSTTGSLLTKPDMLVYDTEHDHRIRSAEVLDEEQRRRREDLKSGDATRKLWSREELETGGGLTPQRVVQSQILEDEDQDFAVEAYSSDYDE</sequence>
<name>A0A061IXA7_TRYRA</name>
<dbReference type="OrthoDB" id="249477at2759"/>
<feature type="compositionally biased region" description="Basic and acidic residues" evidence="2">
    <location>
        <begin position="265"/>
        <end position="287"/>
    </location>
</feature>
<feature type="coiled-coil region" evidence="1">
    <location>
        <begin position="141"/>
        <end position="172"/>
    </location>
</feature>
<dbReference type="VEuPathDB" id="TriTrypDB:TRSC58_05819"/>
<evidence type="ECO:0000313" key="4">
    <source>
        <dbReference type="Proteomes" id="UP000031737"/>
    </source>
</evidence>
<evidence type="ECO:0000256" key="1">
    <source>
        <dbReference type="SAM" id="Coils"/>
    </source>
</evidence>
<dbReference type="Proteomes" id="UP000031737">
    <property type="component" value="Unassembled WGS sequence"/>
</dbReference>
<organism evidence="3 4">
    <name type="scientific">Trypanosoma rangeli SC58</name>
    <dbReference type="NCBI Taxonomy" id="429131"/>
    <lineage>
        <taxon>Eukaryota</taxon>
        <taxon>Discoba</taxon>
        <taxon>Euglenozoa</taxon>
        <taxon>Kinetoplastea</taxon>
        <taxon>Metakinetoplastina</taxon>
        <taxon>Trypanosomatida</taxon>
        <taxon>Trypanosomatidae</taxon>
        <taxon>Trypanosoma</taxon>
        <taxon>Herpetosoma</taxon>
    </lineage>
</organism>
<accession>A0A061IXA7</accession>
<evidence type="ECO:0000313" key="3">
    <source>
        <dbReference type="EMBL" id="ESL06506.1"/>
    </source>
</evidence>
<comment type="caution">
    <text evidence="3">The sequence shown here is derived from an EMBL/GenBank/DDBJ whole genome shotgun (WGS) entry which is preliminary data.</text>
</comment>
<dbReference type="EMBL" id="AUPL01005819">
    <property type="protein sequence ID" value="ESL06506.1"/>
    <property type="molecule type" value="Genomic_DNA"/>
</dbReference>
<feature type="compositionally biased region" description="Basic and acidic residues" evidence="2">
    <location>
        <begin position="77"/>
        <end position="86"/>
    </location>
</feature>
<keyword evidence="1" id="KW-0175">Coiled coil</keyword>
<keyword evidence="4" id="KW-1185">Reference proteome</keyword>
<protein>
    <submittedName>
        <fullName evidence="3">Uncharacterized protein</fullName>
    </submittedName>
</protein>
<proteinExistence type="predicted"/>
<evidence type="ECO:0000256" key="2">
    <source>
        <dbReference type="SAM" id="MobiDB-lite"/>
    </source>
</evidence>
<feature type="region of interest" description="Disordered" evidence="2">
    <location>
        <begin position="54"/>
        <end position="110"/>
    </location>
</feature>
<dbReference type="AlphaFoldDB" id="A0A061IXA7"/>